<dbReference type="EMBL" id="WIUZ02000012">
    <property type="protein sequence ID" value="KAF9782270.1"/>
    <property type="molecule type" value="Genomic_DNA"/>
</dbReference>
<keyword evidence="1" id="KW-1133">Transmembrane helix</keyword>
<keyword evidence="1" id="KW-0472">Membrane</keyword>
<dbReference type="Proteomes" id="UP000736335">
    <property type="component" value="Unassembled WGS sequence"/>
</dbReference>
<accession>A0A9P6H9L6</accession>
<comment type="caution">
    <text evidence="2">The sequence shown here is derived from an EMBL/GenBank/DDBJ whole genome shotgun (WGS) entry which is preliminary data.</text>
</comment>
<keyword evidence="3" id="KW-1185">Reference proteome</keyword>
<reference evidence="2" key="1">
    <citation type="journal article" date="2020" name="Nat. Commun.">
        <title>Large-scale genome sequencing of mycorrhizal fungi provides insights into the early evolution of symbiotic traits.</title>
        <authorList>
            <person name="Miyauchi S."/>
            <person name="Kiss E."/>
            <person name="Kuo A."/>
            <person name="Drula E."/>
            <person name="Kohler A."/>
            <person name="Sanchez-Garcia M."/>
            <person name="Morin E."/>
            <person name="Andreopoulos B."/>
            <person name="Barry K.W."/>
            <person name="Bonito G."/>
            <person name="Buee M."/>
            <person name="Carver A."/>
            <person name="Chen C."/>
            <person name="Cichocki N."/>
            <person name="Clum A."/>
            <person name="Culley D."/>
            <person name="Crous P.W."/>
            <person name="Fauchery L."/>
            <person name="Girlanda M."/>
            <person name="Hayes R.D."/>
            <person name="Keri Z."/>
            <person name="LaButti K."/>
            <person name="Lipzen A."/>
            <person name="Lombard V."/>
            <person name="Magnuson J."/>
            <person name="Maillard F."/>
            <person name="Murat C."/>
            <person name="Nolan M."/>
            <person name="Ohm R.A."/>
            <person name="Pangilinan J."/>
            <person name="Pereira M.F."/>
            <person name="Perotto S."/>
            <person name="Peter M."/>
            <person name="Pfister S."/>
            <person name="Riley R."/>
            <person name="Sitrit Y."/>
            <person name="Stielow J.B."/>
            <person name="Szollosi G."/>
            <person name="Zifcakova L."/>
            <person name="Stursova M."/>
            <person name="Spatafora J.W."/>
            <person name="Tedersoo L."/>
            <person name="Vaario L.M."/>
            <person name="Yamada A."/>
            <person name="Yan M."/>
            <person name="Wang P."/>
            <person name="Xu J."/>
            <person name="Bruns T."/>
            <person name="Baldrian P."/>
            <person name="Vilgalys R."/>
            <person name="Dunand C."/>
            <person name="Henrissat B."/>
            <person name="Grigoriev I.V."/>
            <person name="Hibbett D."/>
            <person name="Nagy L.G."/>
            <person name="Martin F.M."/>
        </authorList>
    </citation>
    <scope>NUCLEOTIDE SEQUENCE</scope>
    <source>
        <strain evidence="2">UH-Tt-Lm1</strain>
    </source>
</reference>
<gene>
    <name evidence="2" type="ORF">BJ322DRAFT_207930</name>
</gene>
<proteinExistence type="predicted"/>
<name>A0A9P6H9L6_9AGAM</name>
<keyword evidence="1" id="KW-0812">Transmembrane</keyword>
<dbReference type="AlphaFoldDB" id="A0A9P6H9L6"/>
<feature type="transmembrane region" description="Helical" evidence="1">
    <location>
        <begin position="29"/>
        <end position="47"/>
    </location>
</feature>
<protein>
    <submittedName>
        <fullName evidence="2">Uncharacterized protein</fullName>
    </submittedName>
</protein>
<feature type="transmembrane region" description="Helical" evidence="1">
    <location>
        <begin position="128"/>
        <end position="149"/>
    </location>
</feature>
<reference evidence="2" key="2">
    <citation type="submission" date="2020-11" db="EMBL/GenBank/DDBJ databases">
        <authorList>
            <consortium name="DOE Joint Genome Institute"/>
            <person name="Kuo A."/>
            <person name="Miyauchi S."/>
            <person name="Kiss E."/>
            <person name="Drula E."/>
            <person name="Kohler A."/>
            <person name="Sanchez-Garcia M."/>
            <person name="Andreopoulos B."/>
            <person name="Barry K.W."/>
            <person name="Bonito G."/>
            <person name="Buee M."/>
            <person name="Carver A."/>
            <person name="Chen C."/>
            <person name="Cichocki N."/>
            <person name="Clum A."/>
            <person name="Culley D."/>
            <person name="Crous P.W."/>
            <person name="Fauchery L."/>
            <person name="Girlanda M."/>
            <person name="Hayes R."/>
            <person name="Keri Z."/>
            <person name="Labutti K."/>
            <person name="Lipzen A."/>
            <person name="Lombard V."/>
            <person name="Magnuson J."/>
            <person name="Maillard F."/>
            <person name="Morin E."/>
            <person name="Murat C."/>
            <person name="Nolan M."/>
            <person name="Ohm R."/>
            <person name="Pangilinan J."/>
            <person name="Pereira M."/>
            <person name="Perotto S."/>
            <person name="Peter M."/>
            <person name="Riley R."/>
            <person name="Sitrit Y."/>
            <person name="Stielow B."/>
            <person name="Szollosi G."/>
            <person name="Zifcakova L."/>
            <person name="Stursova M."/>
            <person name="Spatafora J.W."/>
            <person name="Tedersoo L."/>
            <person name="Vaario L.-M."/>
            <person name="Yamada A."/>
            <person name="Yan M."/>
            <person name="Wang P."/>
            <person name="Xu J."/>
            <person name="Bruns T."/>
            <person name="Baldrian P."/>
            <person name="Vilgalys R."/>
            <person name="Henrissat B."/>
            <person name="Grigoriev I.V."/>
            <person name="Hibbett D."/>
            <person name="Nagy L.G."/>
            <person name="Martin F.M."/>
        </authorList>
    </citation>
    <scope>NUCLEOTIDE SEQUENCE</scope>
    <source>
        <strain evidence="2">UH-Tt-Lm1</strain>
    </source>
</reference>
<feature type="transmembrane region" description="Helical" evidence="1">
    <location>
        <begin position="155"/>
        <end position="174"/>
    </location>
</feature>
<sequence length="180" mass="20318">MWRLFFPSVLLPSGQSSLRDCPDSLLLSFFGPSILSLCLLYGLLLLSPPLTPFLCLRCTNISCTVHITCCFTLSISTRSQELENARIAIVLSPAARSHHPRFIRYLRITLHSTRSTPSRSYRRTFPRWLIIQLVFSFPAFWFLFSIILTGFPSPALSMLVSLLGSFSFIIISFVPSISLP</sequence>
<evidence type="ECO:0000313" key="3">
    <source>
        <dbReference type="Proteomes" id="UP000736335"/>
    </source>
</evidence>
<organism evidence="2 3">
    <name type="scientific">Thelephora terrestris</name>
    <dbReference type="NCBI Taxonomy" id="56493"/>
    <lineage>
        <taxon>Eukaryota</taxon>
        <taxon>Fungi</taxon>
        <taxon>Dikarya</taxon>
        <taxon>Basidiomycota</taxon>
        <taxon>Agaricomycotina</taxon>
        <taxon>Agaricomycetes</taxon>
        <taxon>Thelephorales</taxon>
        <taxon>Thelephoraceae</taxon>
        <taxon>Thelephora</taxon>
    </lineage>
</organism>
<evidence type="ECO:0000313" key="2">
    <source>
        <dbReference type="EMBL" id="KAF9782270.1"/>
    </source>
</evidence>
<evidence type="ECO:0000256" key="1">
    <source>
        <dbReference type="SAM" id="Phobius"/>
    </source>
</evidence>